<dbReference type="InterPro" id="IPR036322">
    <property type="entry name" value="WD40_repeat_dom_sf"/>
</dbReference>
<comment type="caution">
    <text evidence="2">The sequence shown here is derived from an EMBL/GenBank/DDBJ whole genome shotgun (WGS) entry which is preliminary data.</text>
</comment>
<dbReference type="Pfam" id="PF00400">
    <property type="entry name" value="WD40"/>
    <property type="match status" value="1"/>
</dbReference>
<dbReference type="SMART" id="SM00320">
    <property type="entry name" value="WD40"/>
    <property type="match status" value="5"/>
</dbReference>
<keyword evidence="1" id="KW-0833">Ubl conjugation pathway</keyword>
<dbReference type="GO" id="GO:0000209">
    <property type="term" value="P:protein polyubiquitination"/>
    <property type="evidence" value="ECO:0007669"/>
    <property type="project" value="TreeGrafter"/>
</dbReference>
<sequence>MTPENAKQLTRLRQLGEPTLHPDYWGQVLTFDPRSRLLVSMVLGSKGRLRWWDLQDELPHPRVVQPLPGGLEAVVLPDAQTIMSVTVGGQLQAWSAADGRALRSAHLGLTTSGIDLSRQGDLLLVAGVSGDLRLWDVAHWRPLRDLEPASALLYGCALSADATLAAAGAADDRGENETQGSIRIWDVATGASRGVISVQASRVWDVAFTPSGNLLAAGTSVDDIILVDVVSMKVVGTLKGPPAGAWRLSFNSDGSLLAIGADTGAFVVLRTDGGGCVHAYSDKDDQQASAAVFSPDGRFVAWGEDLAQVGVWGVDA</sequence>
<dbReference type="InterPro" id="IPR015943">
    <property type="entry name" value="WD40/YVTN_repeat-like_dom_sf"/>
</dbReference>
<dbReference type="SUPFAM" id="SSF50978">
    <property type="entry name" value="WD40 repeat-like"/>
    <property type="match status" value="1"/>
</dbReference>
<dbReference type="InterPro" id="IPR051983">
    <property type="entry name" value="WSB_SOCS-box_domain"/>
</dbReference>
<dbReference type="Proteomes" id="UP000321514">
    <property type="component" value="Unassembled WGS sequence"/>
</dbReference>
<dbReference type="PANTHER" id="PTHR15622:SF2">
    <property type="entry name" value="U4_U6 SMALL NUCLEAR RIBONUCLEOPROTEIN PRP4"/>
    <property type="match status" value="1"/>
</dbReference>
<dbReference type="Gene3D" id="2.130.10.10">
    <property type="entry name" value="YVTN repeat-like/Quinoprotein amine dehydrogenase"/>
    <property type="match status" value="2"/>
</dbReference>
<evidence type="ECO:0000313" key="2">
    <source>
        <dbReference type="EMBL" id="GEN09336.1"/>
    </source>
</evidence>
<dbReference type="PANTHER" id="PTHR15622">
    <property type="entry name" value="WD40 REPEAT PROTEIN"/>
    <property type="match status" value="1"/>
</dbReference>
<evidence type="ECO:0000256" key="1">
    <source>
        <dbReference type="ARBA" id="ARBA00022786"/>
    </source>
</evidence>
<accession>A0A511T582</accession>
<organism evidence="2 3">
    <name type="scientific">Myxococcus fulvus</name>
    <dbReference type="NCBI Taxonomy" id="33"/>
    <lineage>
        <taxon>Bacteria</taxon>
        <taxon>Pseudomonadati</taxon>
        <taxon>Myxococcota</taxon>
        <taxon>Myxococcia</taxon>
        <taxon>Myxococcales</taxon>
        <taxon>Cystobacterineae</taxon>
        <taxon>Myxococcaceae</taxon>
        <taxon>Myxococcus</taxon>
    </lineage>
</organism>
<dbReference type="STRING" id="1334629.MFUL124B02_28245"/>
<name>A0A511T582_MYXFU</name>
<proteinExistence type="predicted"/>
<dbReference type="AlphaFoldDB" id="A0A511T582"/>
<dbReference type="RefSeq" id="WP_144426832.1">
    <property type="nucleotide sequence ID" value="NZ_BJXR01000033.1"/>
</dbReference>
<evidence type="ECO:0000313" key="3">
    <source>
        <dbReference type="Proteomes" id="UP000321514"/>
    </source>
</evidence>
<dbReference type="InterPro" id="IPR001680">
    <property type="entry name" value="WD40_rpt"/>
</dbReference>
<reference evidence="2 3" key="1">
    <citation type="submission" date="2019-07" db="EMBL/GenBank/DDBJ databases">
        <title>Whole genome shotgun sequence of Myxococcus fulvus NBRC 100333.</title>
        <authorList>
            <person name="Hosoyama A."/>
            <person name="Uohara A."/>
            <person name="Ohji S."/>
            <person name="Ichikawa N."/>
        </authorList>
    </citation>
    <scope>NUCLEOTIDE SEQUENCE [LARGE SCALE GENOMIC DNA]</scope>
    <source>
        <strain evidence="2 3">NBRC 100333</strain>
    </source>
</reference>
<dbReference type="EMBL" id="BJXR01000033">
    <property type="protein sequence ID" value="GEN09336.1"/>
    <property type="molecule type" value="Genomic_DNA"/>
</dbReference>
<protein>
    <submittedName>
        <fullName evidence="2">Uncharacterized protein</fullName>
    </submittedName>
</protein>
<gene>
    <name evidence="2" type="ORF">MFU01_43730</name>
</gene>